<evidence type="ECO:0000256" key="2">
    <source>
        <dbReference type="ARBA" id="ARBA00023128"/>
    </source>
</evidence>
<accession>A0A9P4S981</accession>
<keyword evidence="8" id="KW-1185">Reference proteome</keyword>
<dbReference type="AlphaFoldDB" id="A0A9P4S981"/>
<dbReference type="PANTHER" id="PTHR32035:SF3">
    <property type="entry name" value="SMALL RIBOSOMAL SUBUNIT PROTEIN MS38"/>
    <property type="match status" value="1"/>
</dbReference>
<feature type="compositionally biased region" description="Basic residues" evidence="5">
    <location>
        <begin position="45"/>
        <end position="54"/>
    </location>
</feature>
<feature type="region of interest" description="Disordered" evidence="5">
    <location>
        <begin position="1"/>
        <end position="30"/>
    </location>
</feature>
<proteinExistence type="inferred from homology"/>
<comment type="similarity">
    <text evidence="3">Belongs to the mitochondrion-specific ribosomal protein mS38 family.</text>
</comment>
<dbReference type="OrthoDB" id="5364404at2759"/>
<evidence type="ECO:0000259" key="6">
    <source>
        <dbReference type="SMART" id="SM01155"/>
    </source>
</evidence>
<dbReference type="Proteomes" id="UP000799429">
    <property type="component" value="Unassembled WGS sequence"/>
</dbReference>
<dbReference type="PANTHER" id="PTHR32035">
    <property type="entry name" value="AURORA KINASE A-INTERACTING PROTEIN"/>
    <property type="match status" value="1"/>
</dbReference>
<sequence>MLEMFAPSISRAVRSTCTSSVSTSRSSNAPIIGALPTHLSAQCCRRVHQRRHSSSKIDGARGSDSLPEAQGQTSAKPKADGEKRTTGRGGRRRTKDNGAAAQLKGGNATALKVPVVQMTNHLQEKDVSLASFFALHRPISVHATGFPKPTTTEVFNNLFEMPEPHKLIERTLQDTISSLESTYISNEERAARKEFLNASMGSDFATHLDSPPTVVVQQYASEPEMRPFHPPPPPKPMKNIKASDGELSEPVPQGSLKKQVAWSTSIIVTESTYGDGSKEYSATTSPVVQVPVPPKQGTGEDAHIVIRQTPAHQPFLDRMRSRQLQFNESREEKAIRKQQEMMLISVKRQRKLKMKKHKYKKLMKKTRNLRRRLDRN</sequence>
<protein>
    <recommendedName>
        <fullName evidence="4">Small ribosomal subunit protein mS38</fullName>
    </recommendedName>
</protein>
<name>A0A9P4S981_9PEZI</name>
<keyword evidence="2" id="KW-0496">Mitochondrion</keyword>
<evidence type="ECO:0000256" key="1">
    <source>
        <dbReference type="ARBA" id="ARBA00004173"/>
    </source>
</evidence>
<evidence type="ECO:0000313" key="7">
    <source>
        <dbReference type="EMBL" id="KAF2838314.1"/>
    </source>
</evidence>
<feature type="domain" description="Ribosomal protein mS38 C-terminal" evidence="6">
    <location>
        <begin position="342"/>
        <end position="375"/>
    </location>
</feature>
<evidence type="ECO:0000256" key="5">
    <source>
        <dbReference type="SAM" id="MobiDB-lite"/>
    </source>
</evidence>
<gene>
    <name evidence="7" type="ORF">M501DRAFT_871866</name>
</gene>
<dbReference type="Pfam" id="PF08213">
    <property type="entry name" value="COX24_C"/>
    <property type="match status" value="1"/>
</dbReference>
<feature type="compositionally biased region" description="Low complexity" evidence="5">
    <location>
        <begin position="10"/>
        <end position="27"/>
    </location>
</feature>
<evidence type="ECO:0000256" key="3">
    <source>
        <dbReference type="ARBA" id="ARBA00035647"/>
    </source>
</evidence>
<comment type="caution">
    <text evidence="7">The sequence shown here is derived from an EMBL/GenBank/DDBJ whole genome shotgun (WGS) entry which is preliminary data.</text>
</comment>
<dbReference type="SMART" id="SM01155">
    <property type="entry name" value="DUF1713"/>
    <property type="match status" value="1"/>
</dbReference>
<evidence type="ECO:0000256" key="4">
    <source>
        <dbReference type="ARBA" id="ARBA00035682"/>
    </source>
</evidence>
<dbReference type="InterPro" id="IPR013177">
    <property type="entry name" value="Ribosomal_mS38_C"/>
</dbReference>
<dbReference type="EMBL" id="MU006097">
    <property type="protein sequence ID" value="KAF2838314.1"/>
    <property type="molecule type" value="Genomic_DNA"/>
</dbReference>
<comment type="subcellular location">
    <subcellularLocation>
        <location evidence="1">Mitochondrion</location>
    </subcellularLocation>
</comment>
<feature type="region of interest" description="Disordered" evidence="5">
    <location>
        <begin position="44"/>
        <end position="105"/>
    </location>
</feature>
<dbReference type="GO" id="GO:0005739">
    <property type="term" value="C:mitochondrion"/>
    <property type="evidence" value="ECO:0007669"/>
    <property type="project" value="UniProtKB-SubCell"/>
</dbReference>
<organism evidence="7 8">
    <name type="scientific">Patellaria atrata CBS 101060</name>
    <dbReference type="NCBI Taxonomy" id="1346257"/>
    <lineage>
        <taxon>Eukaryota</taxon>
        <taxon>Fungi</taxon>
        <taxon>Dikarya</taxon>
        <taxon>Ascomycota</taxon>
        <taxon>Pezizomycotina</taxon>
        <taxon>Dothideomycetes</taxon>
        <taxon>Dothideomycetes incertae sedis</taxon>
        <taxon>Patellariales</taxon>
        <taxon>Patellariaceae</taxon>
        <taxon>Patellaria</taxon>
    </lineage>
</organism>
<evidence type="ECO:0000313" key="8">
    <source>
        <dbReference type="Proteomes" id="UP000799429"/>
    </source>
</evidence>
<reference evidence="7" key="1">
    <citation type="journal article" date="2020" name="Stud. Mycol.">
        <title>101 Dothideomycetes genomes: a test case for predicting lifestyles and emergence of pathogens.</title>
        <authorList>
            <person name="Haridas S."/>
            <person name="Albert R."/>
            <person name="Binder M."/>
            <person name="Bloem J."/>
            <person name="Labutti K."/>
            <person name="Salamov A."/>
            <person name="Andreopoulos B."/>
            <person name="Baker S."/>
            <person name="Barry K."/>
            <person name="Bills G."/>
            <person name="Bluhm B."/>
            <person name="Cannon C."/>
            <person name="Castanera R."/>
            <person name="Culley D."/>
            <person name="Daum C."/>
            <person name="Ezra D."/>
            <person name="Gonzalez J."/>
            <person name="Henrissat B."/>
            <person name="Kuo A."/>
            <person name="Liang C."/>
            <person name="Lipzen A."/>
            <person name="Lutzoni F."/>
            <person name="Magnuson J."/>
            <person name="Mondo S."/>
            <person name="Nolan M."/>
            <person name="Ohm R."/>
            <person name="Pangilinan J."/>
            <person name="Park H.-J."/>
            <person name="Ramirez L."/>
            <person name="Alfaro M."/>
            <person name="Sun H."/>
            <person name="Tritt A."/>
            <person name="Yoshinaga Y."/>
            <person name="Zwiers L.-H."/>
            <person name="Turgeon B."/>
            <person name="Goodwin S."/>
            <person name="Spatafora J."/>
            <person name="Crous P."/>
            <person name="Grigoriev I."/>
        </authorList>
    </citation>
    <scope>NUCLEOTIDE SEQUENCE</scope>
    <source>
        <strain evidence="7">CBS 101060</strain>
    </source>
</reference>